<proteinExistence type="predicted"/>
<name>A0A9P0YQE1_CUSEU</name>
<evidence type="ECO:0000313" key="3">
    <source>
        <dbReference type="Proteomes" id="UP001152484"/>
    </source>
</evidence>
<dbReference type="PANTHER" id="PTHR36336:SF1">
    <property type="entry name" value="OS09G0560400 PROTEIN"/>
    <property type="match status" value="1"/>
</dbReference>
<dbReference type="Proteomes" id="UP001152484">
    <property type="component" value="Unassembled WGS sequence"/>
</dbReference>
<keyword evidence="1" id="KW-0732">Signal</keyword>
<gene>
    <name evidence="2" type="ORF">CEURO_LOCUS3991</name>
</gene>
<dbReference type="EMBL" id="CAMAPE010000006">
    <property type="protein sequence ID" value="CAH9071307.1"/>
    <property type="molecule type" value="Genomic_DNA"/>
</dbReference>
<organism evidence="2 3">
    <name type="scientific">Cuscuta europaea</name>
    <name type="common">European dodder</name>
    <dbReference type="NCBI Taxonomy" id="41803"/>
    <lineage>
        <taxon>Eukaryota</taxon>
        <taxon>Viridiplantae</taxon>
        <taxon>Streptophyta</taxon>
        <taxon>Embryophyta</taxon>
        <taxon>Tracheophyta</taxon>
        <taxon>Spermatophyta</taxon>
        <taxon>Magnoliopsida</taxon>
        <taxon>eudicotyledons</taxon>
        <taxon>Gunneridae</taxon>
        <taxon>Pentapetalae</taxon>
        <taxon>asterids</taxon>
        <taxon>lamiids</taxon>
        <taxon>Solanales</taxon>
        <taxon>Convolvulaceae</taxon>
        <taxon>Cuscuteae</taxon>
        <taxon>Cuscuta</taxon>
        <taxon>Cuscuta subgen. Cuscuta</taxon>
    </lineage>
</organism>
<keyword evidence="3" id="KW-1185">Reference proteome</keyword>
<reference evidence="2" key="1">
    <citation type="submission" date="2022-07" db="EMBL/GenBank/DDBJ databases">
        <authorList>
            <person name="Macas J."/>
            <person name="Novak P."/>
            <person name="Neumann P."/>
        </authorList>
    </citation>
    <scope>NUCLEOTIDE SEQUENCE</scope>
</reference>
<dbReference type="AlphaFoldDB" id="A0A9P0YQE1"/>
<protein>
    <submittedName>
        <fullName evidence="2">Uncharacterized protein</fullName>
    </submittedName>
</protein>
<evidence type="ECO:0000313" key="2">
    <source>
        <dbReference type="EMBL" id="CAH9071307.1"/>
    </source>
</evidence>
<evidence type="ECO:0000256" key="1">
    <source>
        <dbReference type="SAM" id="SignalP"/>
    </source>
</evidence>
<feature type="signal peptide" evidence="1">
    <location>
        <begin position="1"/>
        <end position="25"/>
    </location>
</feature>
<accession>A0A9P0YQE1</accession>
<feature type="chain" id="PRO_5040237919" evidence="1">
    <location>
        <begin position="26"/>
        <end position="200"/>
    </location>
</feature>
<dbReference type="OrthoDB" id="2019675at2759"/>
<comment type="caution">
    <text evidence="2">The sequence shown here is derived from an EMBL/GenBank/DDBJ whole genome shotgun (WGS) entry which is preliminary data.</text>
</comment>
<dbReference type="PANTHER" id="PTHR36336">
    <property type="entry name" value="OS09G0560400 PROTEIN"/>
    <property type="match status" value="1"/>
</dbReference>
<sequence length="200" mass="22578">MFTRRMNSSFSPAILLFFNFLFVFSAPSLEESSGGEEIARRVMLSFKETPNGVNVSFECFPSGPCVPCAYSEKSDTKYRCSETGYRIPFKCEETRDRLEEGKSKKIHNRSDLENANAHTYPIRQRSLLGDSSTSESGLQAYITYRSCITTVSEERLSVIGFEEIMLVLLIISGSTIYYKKRRMNALPGGMPVRIPSSSRI</sequence>